<evidence type="ECO:0000256" key="1">
    <source>
        <dbReference type="ARBA" id="ARBA00004123"/>
    </source>
</evidence>
<keyword evidence="6" id="KW-1185">Reference proteome</keyword>
<organism evidence="6">
    <name type="scientific">Candida tenuis (strain ATCC 10573 / BCRC 21748 / CBS 615 / JCM 9827 / NBRC 10315 / NRRL Y-1498 / VKM Y-70)</name>
    <name type="common">Yeast</name>
    <name type="synonym">Yamadazyma tenuis</name>
    <dbReference type="NCBI Taxonomy" id="590646"/>
    <lineage>
        <taxon>Eukaryota</taxon>
        <taxon>Fungi</taxon>
        <taxon>Dikarya</taxon>
        <taxon>Ascomycota</taxon>
        <taxon>Saccharomycotina</taxon>
        <taxon>Pichiomycetes</taxon>
        <taxon>Debaryomycetaceae</taxon>
        <taxon>Yamadazyma</taxon>
    </lineage>
</organism>
<feature type="compositionally biased region" description="Pro residues" evidence="4">
    <location>
        <begin position="1648"/>
        <end position="1658"/>
    </location>
</feature>
<dbReference type="EMBL" id="GL996528">
    <property type="protein sequence ID" value="EGV60052.1"/>
    <property type="molecule type" value="Genomic_DNA"/>
</dbReference>
<sequence>MLFYTLVDDMGNALIYQEADSLLIDTLYEVLVFMGSARLARFILEYSLSSKAESNDILGLLPLDKVAVRHHEQLVDRINQRQTGSGSFTKHQQAIEDKYSFLAPLRADFQASIDKVSTARTMNCKIKIKGDVLKWEHVTSSINEMLKAHEDKSRIETTVRSKLKDIDTYCFTANSIEILHLEVPEISDEVDDAEEESTSEGDASKQVEEDHIHEPTDLQESEAAPSEEISTEVEKAAGESPALDHEGGSVPPTDTINETHEEGNPETSKSTPKSISKGIQRASKRLQKSELEFSYLPNLDVTPAMFSETTRFFSDINTFLSKLNVGESLSLGDIASKFVDPGDITNFTTDFIDVLDLYEPSIHAKALMEAWRLRQSRLKDTTDHENEKLKLLEVLKSFSSTTKSSTELNNGFDEQGDIYSPEIIADFITKANDKKCHINDIKISILRFLMGNQKNGLCLICDTHWSDNLLHDVKGWVNQLELQLLQESENALKLPTTPTLLDELTFSTSVFELLVDTYVDQKSKVDLLISQNADRGFQKSLKASLNTQISVVTKLKSILERWILHLEGILYILKDSVYTTLVSFKSFVRFQWSMAYKERSDNANFRLSKFLTARLSQLSELLESKPGFDVAVKMANYKCIKDISSRSIYLLSNTITVTTVFAKILYAKDGDNNEEAISILERTLIGSEYFNDGIDGVDSSAISSVKALLQESSTDMKFSLWTILFSYYNYSSNLERFQFGFERVLESILIDLDSDTYKKEEIDNRASTLLKILSLFDEYLTMFLDHLSKNAWKLTYNSDKMSSYKETLKRLLVVFQLLYMFSLHEEAALITSKKITLYEKSRMAYNKFKGFIMRLTTAIVLYYDLLVKGDYTARIADISLDLLSLFHDQLGNRRLCDSGDGIFLLFYQDVILQSDSTNRQSDILQLLSCRHHWNISSNNFTPVNHDTSAATQLNKDSAFSISKLVLPLCLSRQPIVNPPKGDLKSIIDEFYEVIGDPIFETLSPLDQNNNILSHVLDDTVVSGALVKECFYGLRKINFLSPGKSELTEIAQGGLYYLQGLLVFSSYKVRKKSMQGRSLELENVIKLLKNDLVYASNRVESWLLLGQAYGFLVEDDLIWTPDKLTAMEKKIATANLQRKSLICYLMAINFSKEAPPNNLKAIIGELMSSFAIEMFNACMIPMLMMAFKVTANPKFVHTRDENKFVTVQDNPPIRRSFCFKIIQQSLHLAIKSNSQDWINYYYLSKVQGKLKLPMEMIMETLIDACHHSSNVSTPELILEPHYRICSVAFKAIKRNQLLPKSAVEYLLKDSLFKEIQAPSFETDNQKREGYEFVVECLKKIAQTDRKRWHHKYHYRLAKIYFEELDNIKAAIEEMSIIVSLKATSKTLVSIWKPDIERPGKHFYYTSQYVLLYIDLLYADKNLVGLFAMVPRLRRSSTIMVSLFATWEKLCSVICKLVRYLYDVKETFTESFLHTPIHLFFNHVQQINMNLKGKELPESLQPALCLLNVLNELKKLNSGFGPTSLIDDTIVAVFVNVYYQIQADTAVTSQVESPKGNKRLAKKDIFPCVSDILKNCKREVDALVKNSPDLLNEFALKKQQEFDQRDLEKQNTPVPQKVAIIVTPPTADINPEDVQLSSQSVEYHSAPSAPATPTPVPVPVQSPLKRLVEQDEPDEPKKPRVV</sequence>
<keyword evidence="3" id="KW-0539">Nucleus</keyword>
<feature type="compositionally biased region" description="Basic and acidic residues" evidence="4">
    <location>
        <begin position="232"/>
        <end position="247"/>
    </location>
</feature>
<feature type="region of interest" description="Disordered" evidence="4">
    <location>
        <begin position="1627"/>
        <end position="1680"/>
    </location>
</feature>
<proteinExistence type="inferred from homology"/>
<evidence type="ECO:0000313" key="5">
    <source>
        <dbReference type="EMBL" id="EGV60052.1"/>
    </source>
</evidence>
<evidence type="ECO:0000313" key="6">
    <source>
        <dbReference type="Proteomes" id="UP000000707"/>
    </source>
</evidence>
<evidence type="ECO:0000256" key="4">
    <source>
        <dbReference type="SAM" id="MobiDB-lite"/>
    </source>
</evidence>
<dbReference type="InterPro" id="IPR033053">
    <property type="entry name" value="Hir3/CABIN1"/>
</dbReference>
<dbReference type="eggNOG" id="ENOG502QQX4">
    <property type="taxonomic scope" value="Eukaryota"/>
</dbReference>
<evidence type="ECO:0000256" key="3">
    <source>
        <dbReference type="ARBA" id="ARBA00023242"/>
    </source>
</evidence>
<dbReference type="GeneID" id="18246181"/>
<dbReference type="GO" id="GO:0005634">
    <property type="term" value="C:nucleus"/>
    <property type="evidence" value="ECO:0007669"/>
    <property type="project" value="UniProtKB-SubCell"/>
</dbReference>
<feature type="compositionally biased region" description="Polar residues" evidence="4">
    <location>
        <begin position="265"/>
        <end position="274"/>
    </location>
</feature>
<dbReference type="OrthoDB" id="77564at2759"/>
<dbReference type="PANTHER" id="PTHR15502">
    <property type="entry name" value="CALCINEURIN-BINDING PROTEIN CABIN 1-RELATED"/>
    <property type="match status" value="1"/>
</dbReference>
<gene>
    <name evidence="5" type="ORF">CANTEDRAFT_110260</name>
</gene>
<protein>
    <recommendedName>
        <fullName evidence="7">Histone transcription regulator 3 homolog</fullName>
    </recommendedName>
</protein>
<name>G3BFM1_CANTC</name>
<comment type="similarity">
    <text evidence="2">Belongs to the HIR3 family.</text>
</comment>
<evidence type="ECO:0000256" key="2">
    <source>
        <dbReference type="ARBA" id="ARBA00007335"/>
    </source>
</evidence>
<dbReference type="GO" id="GO:0031491">
    <property type="term" value="F:nucleosome binding"/>
    <property type="evidence" value="ECO:0007669"/>
    <property type="project" value="TreeGrafter"/>
</dbReference>
<reference evidence="5 6" key="1">
    <citation type="journal article" date="2011" name="Proc. Natl. Acad. Sci. U.S.A.">
        <title>Comparative genomics of xylose-fermenting fungi for enhanced biofuel production.</title>
        <authorList>
            <person name="Wohlbach D.J."/>
            <person name="Kuo A."/>
            <person name="Sato T.K."/>
            <person name="Potts K.M."/>
            <person name="Salamov A.A."/>
            <person name="LaButti K.M."/>
            <person name="Sun H."/>
            <person name="Clum A."/>
            <person name="Pangilinan J.L."/>
            <person name="Lindquist E.A."/>
            <person name="Lucas S."/>
            <person name="Lapidus A."/>
            <person name="Jin M."/>
            <person name="Gunawan C."/>
            <person name="Balan V."/>
            <person name="Dale B.E."/>
            <person name="Jeffries T.W."/>
            <person name="Zinkel R."/>
            <person name="Barry K.W."/>
            <person name="Grigoriev I.V."/>
            <person name="Gasch A.P."/>
        </authorList>
    </citation>
    <scope>NUCLEOTIDE SEQUENCE [LARGE SCALE GENOMIC DNA]</scope>
    <source>
        <strain evidence="6">ATCC 10573 / BCRC 21748 / CBS 615 / JCM 9827 / NBRC 10315 / NRRL Y-1498 / VKM Y-70</strain>
    </source>
</reference>
<feature type="compositionally biased region" description="Basic and acidic residues" evidence="4">
    <location>
        <begin position="202"/>
        <end position="216"/>
    </location>
</feature>
<comment type="subcellular location">
    <subcellularLocation>
        <location evidence="1">Nucleus</location>
    </subcellularLocation>
</comment>
<feature type="compositionally biased region" description="Acidic residues" evidence="4">
    <location>
        <begin position="189"/>
        <end position="199"/>
    </location>
</feature>
<dbReference type="GO" id="GO:0006325">
    <property type="term" value="P:chromatin organization"/>
    <property type="evidence" value="ECO:0007669"/>
    <property type="project" value="InterPro"/>
</dbReference>
<dbReference type="Proteomes" id="UP000000707">
    <property type="component" value="Unassembled WGS sequence"/>
</dbReference>
<feature type="region of interest" description="Disordered" evidence="4">
    <location>
        <begin position="189"/>
        <end position="281"/>
    </location>
</feature>
<dbReference type="KEGG" id="cten:18246181"/>
<dbReference type="GO" id="GO:0000417">
    <property type="term" value="C:HIR complex"/>
    <property type="evidence" value="ECO:0007669"/>
    <property type="project" value="TreeGrafter"/>
</dbReference>
<dbReference type="HOGENOM" id="CLU_001316_0_0_1"/>
<dbReference type="PANTHER" id="PTHR15502:SF7">
    <property type="entry name" value="CALCINEURIN-BINDING PROTEIN CABIN-1"/>
    <property type="match status" value="1"/>
</dbReference>
<evidence type="ECO:0008006" key="7">
    <source>
        <dbReference type="Google" id="ProtNLM"/>
    </source>
</evidence>
<accession>G3BFM1</accession>